<reference evidence="8" key="1">
    <citation type="submission" date="2022-07" db="EMBL/GenBank/DDBJ databases">
        <title>Chromosome-level genome of Muraenolepis orangiensis.</title>
        <authorList>
            <person name="Kim J."/>
        </authorList>
    </citation>
    <scope>NUCLEOTIDE SEQUENCE</scope>
    <source>
        <strain evidence="8">KU_S4_2022</strain>
        <tissue evidence="8">Muscle</tissue>
    </source>
</reference>
<comment type="subcellular location">
    <subcellularLocation>
        <location evidence="3">Cytoplasm</location>
    </subcellularLocation>
    <subcellularLocation>
        <location evidence="2">Nucleus</location>
    </subcellularLocation>
</comment>
<feature type="region of interest" description="Disordered" evidence="7">
    <location>
        <begin position="1"/>
        <end position="22"/>
    </location>
</feature>
<protein>
    <recommendedName>
        <fullName evidence="4">Cilia- and flagella-associated protein 299</fullName>
    </recommendedName>
</protein>
<accession>A0A9Q0D783</accession>
<dbReference type="PANTHER" id="PTHR33588">
    <property type="entry name" value="CILIA- AND FLAGELLA-ASSOCIATED PROTEIN 299"/>
    <property type="match status" value="1"/>
</dbReference>
<evidence type="ECO:0000256" key="1">
    <source>
        <dbReference type="ARBA" id="ARBA00003056"/>
    </source>
</evidence>
<evidence type="ECO:0000256" key="2">
    <source>
        <dbReference type="ARBA" id="ARBA00004123"/>
    </source>
</evidence>
<dbReference type="GO" id="GO:0005634">
    <property type="term" value="C:nucleus"/>
    <property type="evidence" value="ECO:0007669"/>
    <property type="project" value="UniProtKB-SubCell"/>
</dbReference>
<dbReference type="Proteomes" id="UP001148018">
    <property type="component" value="Unassembled WGS sequence"/>
</dbReference>
<evidence type="ECO:0000313" key="8">
    <source>
        <dbReference type="EMBL" id="KAJ3583131.1"/>
    </source>
</evidence>
<gene>
    <name evidence="8" type="ORF">NHX12_034428</name>
</gene>
<dbReference type="OrthoDB" id="2136125at2759"/>
<dbReference type="AlphaFoldDB" id="A0A9Q0D783"/>
<evidence type="ECO:0000256" key="6">
    <source>
        <dbReference type="ARBA" id="ARBA00023242"/>
    </source>
</evidence>
<comment type="function">
    <text evidence="1">May be involved in spermatogenesis.</text>
</comment>
<dbReference type="InterPro" id="IPR027887">
    <property type="entry name" value="DUF4464"/>
</dbReference>
<organism evidence="8 9">
    <name type="scientific">Muraenolepis orangiensis</name>
    <name type="common">Patagonian moray cod</name>
    <dbReference type="NCBI Taxonomy" id="630683"/>
    <lineage>
        <taxon>Eukaryota</taxon>
        <taxon>Metazoa</taxon>
        <taxon>Chordata</taxon>
        <taxon>Craniata</taxon>
        <taxon>Vertebrata</taxon>
        <taxon>Euteleostomi</taxon>
        <taxon>Actinopterygii</taxon>
        <taxon>Neopterygii</taxon>
        <taxon>Teleostei</taxon>
        <taxon>Neoteleostei</taxon>
        <taxon>Acanthomorphata</taxon>
        <taxon>Zeiogadaria</taxon>
        <taxon>Gadariae</taxon>
        <taxon>Gadiformes</taxon>
        <taxon>Muraenolepidoidei</taxon>
        <taxon>Muraenolepididae</taxon>
        <taxon>Muraenolepis</taxon>
    </lineage>
</organism>
<dbReference type="PANTHER" id="PTHR33588:SF1">
    <property type="entry name" value="CILIA- AND FLAGELLA-ASSOCIATED PROTEIN 299"/>
    <property type="match status" value="1"/>
</dbReference>
<dbReference type="Pfam" id="PF14713">
    <property type="entry name" value="DUF4464"/>
    <property type="match status" value="1"/>
</dbReference>
<evidence type="ECO:0000256" key="3">
    <source>
        <dbReference type="ARBA" id="ARBA00004496"/>
    </source>
</evidence>
<dbReference type="EMBL" id="JANIIK010000536">
    <property type="protein sequence ID" value="KAJ3583131.1"/>
    <property type="molecule type" value="Genomic_DNA"/>
</dbReference>
<dbReference type="GO" id="GO:0005737">
    <property type="term" value="C:cytoplasm"/>
    <property type="evidence" value="ECO:0007669"/>
    <property type="project" value="UniProtKB-SubCell"/>
</dbReference>
<keyword evidence="5" id="KW-0963">Cytoplasm</keyword>
<evidence type="ECO:0000256" key="7">
    <source>
        <dbReference type="SAM" id="MobiDB-lite"/>
    </source>
</evidence>
<keyword evidence="6" id="KW-0539">Nucleus</keyword>
<evidence type="ECO:0000313" key="9">
    <source>
        <dbReference type="Proteomes" id="UP001148018"/>
    </source>
</evidence>
<evidence type="ECO:0000256" key="4">
    <source>
        <dbReference type="ARBA" id="ARBA00021436"/>
    </source>
</evidence>
<comment type="caution">
    <text evidence="8">The sequence shown here is derived from an EMBL/GenBank/DDBJ whole genome shotgun (WGS) entry which is preliminary data.</text>
</comment>
<evidence type="ECO:0000256" key="5">
    <source>
        <dbReference type="ARBA" id="ARBA00022490"/>
    </source>
</evidence>
<sequence length="157" mass="18085">MMTTRQPIGRRESTRPPPPLPEHLLEELTPIQIWSGDGQELTPIQIWSGDGQELTPIQIWSGDGQELTPIQIWSGDGQELTPIQICFYNRRTQMSTSHSSPNYQVITDHPSGLVFRHKLDRKVLELNPWVKSGDSWSRSEVQSDLYLQVVFYDHKIH</sequence>
<proteinExistence type="predicted"/>
<keyword evidence="9" id="KW-1185">Reference proteome</keyword>
<name>A0A9Q0D783_9TELE</name>